<dbReference type="PANTHER" id="PTHR12001">
    <property type="entry name" value="GERANYLGERANYL PYROPHOSPHATE SYNTHASE"/>
    <property type="match status" value="1"/>
</dbReference>
<evidence type="ECO:0000256" key="8">
    <source>
        <dbReference type="ARBA" id="ARBA00066511"/>
    </source>
</evidence>
<gene>
    <name evidence="13" type="ORF">FHQ07_12090</name>
</gene>
<dbReference type="FunFam" id="1.10.600.10:FF:000002">
    <property type="entry name" value="Octaprenyl diphosphate synthase"/>
    <property type="match status" value="1"/>
</dbReference>
<dbReference type="PANTHER" id="PTHR12001:SF69">
    <property type="entry name" value="ALL TRANS-POLYPRENYL-DIPHOSPHATE SYNTHASE PDSS1"/>
    <property type="match status" value="1"/>
</dbReference>
<evidence type="ECO:0000256" key="12">
    <source>
        <dbReference type="RuleBase" id="RU004466"/>
    </source>
</evidence>
<evidence type="ECO:0000256" key="1">
    <source>
        <dbReference type="ARBA" id="ARBA00001946"/>
    </source>
</evidence>
<dbReference type="PROSITE" id="PS00723">
    <property type="entry name" value="POLYPRENYL_SYNTHASE_1"/>
    <property type="match status" value="1"/>
</dbReference>
<evidence type="ECO:0000256" key="9">
    <source>
        <dbReference type="ARBA" id="ARBA00072473"/>
    </source>
</evidence>
<evidence type="ECO:0000256" key="2">
    <source>
        <dbReference type="ARBA" id="ARBA00006706"/>
    </source>
</evidence>
<dbReference type="Gene3D" id="1.10.600.10">
    <property type="entry name" value="Farnesyl Diphosphate Synthase"/>
    <property type="match status" value="1"/>
</dbReference>
<dbReference type="RefSeq" id="WP_139717045.1">
    <property type="nucleotide sequence ID" value="NZ_CP040871.1"/>
</dbReference>
<dbReference type="GO" id="GO:0106350">
    <property type="term" value="F:all-trans-octaprenyl-diphosphate synthase activity"/>
    <property type="evidence" value="ECO:0007669"/>
    <property type="project" value="UniProtKB-EC"/>
</dbReference>
<dbReference type="Proteomes" id="UP000308149">
    <property type="component" value="Chromosome"/>
</dbReference>
<sequence length="333" mass="35644">MPDNVVSPASRLDLPAIQALAAPEMAAMDALIRRRLASDVVLINQVAEYIIGAGGKRLRPMLLLLTAGALGHRGPDAHQLAAVVEFIHTATLLHDDVVDESDLRRGRKTANAVWGNAASVLVGDFLYSRSFQLMVELDRLEVMRILADTTNTIAEGEVLQLLHVRNPDTDEAAYLRVIERKTAVLFAAATRLGALLAGADAATCDALHRYGMALGYAFQIADDVLDYASDAETLGKNLGDDLAEGKATLPLIHAMQHSDAATRAVLREAIEQGDTDALPQVLAAIHACGSLDYSRERALQYARDAEAALATLGDNAHAAALRGLAQYSVSRDH</sequence>
<dbReference type="EMBL" id="CP040871">
    <property type="protein sequence ID" value="QDA57995.1"/>
    <property type="molecule type" value="Genomic_DNA"/>
</dbReference>
<evidence type="ECO:0000256" key="11">
    <source>
        <dbReference type="ARBA" id="ARBA00083124"/>
    </source>
</evidence>
<dbReference type="GO" id="GO:0046872">
    <property type="term" value="F:metal ion binding"/>
    <property type="evidence" value="ECO:0007669"/>
    <property type="project" value="UniProtKB-KW"/>
</dbReference>
<evidence type="ECO:0000256" key="7">
    <source>
        <dbReference type="ARBA" id="ARBA00055029"/>
    </source>
</evidence>
<evidence type="ECO:0000256" key="6">
    <source>
        <dbReference type="ARBA" id="ARBA00051506"/>
    </source>
</evidence>
<dbReference type="InterPro" id="IPR000092">
    <property type="entry name" value="Polyprenyl_synt"/>
</dbReference>
<evidence type="ECO:0000256" key="10">
    <source>
        <dbReference type="ARBA" id="ARBA00079637"/>
    </source>
</evidence>
<organism evidence="13 14">
    <name type="scientific">Thermomonas aquatica</name>
    <dbReference type="NCBI Taxonomy" id="2202149"/>
    <lineage>
        <taxon>Bacteria</taxon>
        <taxon>Pseudomonadati</taxon>
        <taxon>Pseudomonadota</taxon>
        <taxon>Gammaproteobacteria</taxon>
        <taxon>Lysobacterales</taxon>
        <taxon>Lysobacteraceae</taxon>
        <taxon>Thermomonas</taxon>
    </lineage>
</organism>
<dbReference type="EC" id="2.5.1.90" evidence="8"/>
<proteinExistence type="inferred from homology"/>
<dbReference type="SUPFAM" id="SSF48576">
    <property type="entry name" value="Terpenoid synthases"/>
    <property type="match status" value="1"/>
</dbReference>
<comment type="function">
    <text evidence="7">Supplies octaprenyl diphosphate, the precursor for the side chain of the isoprenoid quinones ubiquinone and menaquinone.</text>
</comment>
<reference evidence="13 14" key="1">
    <citation type="submission" date="2019-06" db="EMBL/GenBank/DDBJ databases">
        <title>Thermomonas aquatica sp. nov., isolated from an industrial wastewater treatment plant.</title>
        <authorList>
            <person name="Jeon J.H."/>
            <person name="Park D.-S."/>
        </authorList>
    </citation>
    <scope>NUCLEOTIDE SEQUENCE [LARGE SCALE GENOMIC DNA]</scope>
    <source>
        <strain evidence="13 14">SY21</strain>
    </source>
</reference>
<dbReference type="OrthoDB" id="9805316at2"/>
<dbReference type="SFLD" id="SFLDS00005">
    <property type="entry name" value="Isoprenoid_Synthase_Type_I"/>
    <property type="match status" value="1"/>
</dbReference>
<dbReference type="GO" id="GO:0008299">
    <property type="term" value="P:isoprenoid biosynthetic process"/>
    <property type="evidence" value="ECO:0007669"/>
    <property type="project" value="InterPro"/>
</dbReference>
<comment type="similarity">
    <text evidence="2 12">Belongs to the FPP/GGPP synthase family.</text>
</comment>
<protein>
    <recommendedName>
        <fullName evidence="9">Octaprenyl diphosphate synthase</fullName>
        <ecNumber evidence="8">2.5.1.90</ecNumber>
    </recommendedName>
    <alternativeName>
        <fullName evidence="11">All-trans-octaprenyl-diphosphate synthase</fullName>
    </alternativeName>
    <alternativeName>
        <fullName evidence="10">Octaprenyl pyrophosphate synthase</fullName>
    </alternativeName>
</protein>
<comment type="cofactor">
    <cofactor evidence="1">
        <name>Mg(2+)</name>
        <dbReference type="ChEBI" id="CHEBI:18420"/>
    </cofactor>
</comment>
<comment type="catalytic activity">
    <reaction evidence="6">
        <text>5 isopentenyl diphosphate + (2E,6E)-farnesyl diphosphate = all-trans-octaprenyl diphosphate + 5 diphosphate</text>
        <dbReference type="Rhea" id="RHEA:27798"/>
        <dbReference type="ChEBI" id="CHEBI:33019"/>
        <dbReference type="ChEBI" id="CHEBI:57711"/>
        <dbReference type="ChEBI" id="CHEBI:128769"/>
        <dbReference type="ChEBI" id="CHEBI:175763"/>
        <dbReference type="EC" id="2.5.1.90"/>
    </reaction>
</comment>
<evidence type="ECO:0000256" key="3">
    <source>
        <dbReference type="ARBA" id="ARBA00022679"/>
    </source>
</evidence>
<keyword evidence="14" id="KW-1185">Reference proteome</keyword>
<dbReference type="InterPro" id="IPR008949">
    <property type="entry name" value="Isoprenoid_synthase_dom_sf"/>
</dbReference>
<dbReference type="InterPro" id="IPR033749">
    <property type="entry name" value="Polyprenyl_synt_CS"/>
</dbReference>
<evidence type="ECO:0000313" key="14">
    <source>
        <dbReference type="Proteomes" id="UP000308149"/>
    </source>
</evidence>
<evidence type="ECO:0000256" key="4">
    <source>
        <dbReference type="ARBA" id="ARBA00022723"/>
    </source>
</evidence>
<keyword evidence="3 12" id="KW-0808">Transferase</keyword>
<keyword evidence="4" id="KW-0479">Metal-binding</keyword>
<dbReference type="CDD" id="cd00685">
    <property type="entry name" value="Trans_IPPS_HT"/>
    <property type="match status" value="1"/>
</dbReference>
<dbReference type="KEGG" id="thes:FHQ07_12090"/>
<accession>A0A5B7ZTM4</accession>
<evidence type="ECO:0000256" key="5">
    <source>
        <dbReference type="ARBA" id="ARBA00022842"/>
    </source>
</evidence>
<dbReference type="Pfam" id="PF00348">
    <property type="entry name" value="polyprenyl_synt"/>
    <property type="match status" value="1"/>
</dbReference>
<keyword evidence="5" id="KW-0460">Magnesium</keyword>
<evidence type="ECO:0000313" key="13">
    <source>
        <dbReference type="EMBL" id="QDA57995.1"/>
    </source>
</evidence>
<dbReference type="AlphaFoldDB" id="A0A5B7ZTM4"/>
<name>A0A5B7ZTM4_9GAMM</name>
<dbReference type="PROSITE" id="PS00444">
    <property type="entry name" value="POLYPRENYL_SYNTHASE_2"/>
    <property type="match status" value="1"/>
</dbReference>